<dbReference type="InterPro" id="IPR015421">
    <property type="entry name" value="PyrdxlP-dep_Trfase_major"/>
</dbReference>
<evidence type="ECO:0000256" key="2">
    <source>
        <dbReference type="ARBA" id="ARBA00007441"/>
    </source>
</evidence>
<protein>
    <submittedName>
        <fullName evidence="8">Aminotransferase, class I/II</fullName>
    </submittedName>
</protein>
<dbReference type="Proteomes" id="UP000005273">
    <property type="component" value="Unassembled WGS sequence"/>
</dbReference>
<gene>
    <name evidence="8" type="ORF">HMPREF1705_04246</name>
</gene>
<dbReference type="Gene3D" id="3.90.1150.10">
    <property type="entry name" value="Aspartate Aminotransferase, domain 1"/>
    <property type="match status" value="1"/>
</dbReference>
<evidence type="ECO:0000259" key="7">
    <source>
        <dbReference type="Pfam" id="PF00155"/>
    </source>
</evidence>
<dbReference type="eggNOG" id="COG1167">
    <property type="taxonomic scope" value="Bacteria"/>
</dbReference>
<evidence type="ECO:0000313" key="9">
    <source>
        <dbReference type="Proteomes" id="UP000005273"/>
    </source>
</evidence>
<dbReference type="Pfam" id="PF00155">
    <property type="entry name" value="Aminotran_1_2"/>
    <property type="match status" value="1"/>
</dbReference>
<dbReference type="STRING" id="592015.HMPREF1705_04246"/>
<dbReference type="InterPro" id="IPR015422">
    <property type="entry name" value="PyrdxlP-dep_Trfase_small"/>
</dbReference>
<dbReference type="RefSeq" id="WP_009202359.1">
    <property type="nucleotide sequence ID" value="NZ_ACJX03000001.1"/>
</dbReference>
<dbReference type="Gene3D" id="3.40.640.10">
    <property type="entry name" value="Type I PLP-dependent aspartate aminotransferase-like (Major domain)"/>
    <property type="match status" value="1"/>
</dbReference>
<dbReference type="PANTHER" id="PTHR42790:SF19">
    <property type="entry name" value="KYNURENINE_ALPHA-AMINOADIPATE AMINOTRANSFERASE, MITOCHONDRIAL"/>
    <property type="match status" value="1"/>
</dbReference>
<dbReference type="PANTHER" id="PTHR42790">
    <property type="entry name" value="AMINOTRANSFERASE"/>
    <property type="match status" value="1"/>
</dbReference>
<evidence type="ECO:0000256" key="1">
    <source>
        <dbReference type="ARBA" id="ARBA00001933"/>
    </source>
</evidence>
<dbReference type="SUPFAM" id="SSF53383">
    <property type="entry name" value="PLP-dependent transferases"/>
    <property type="match status" value="1"/>
</dbReference>
<dbReference type="InterPro" id="IPR004839">
    <property type="entry name" value="Aminotransferase_I/II_large"/>
</dbReference>
<evidence type="ECO:0000256" key="5">
    <source>
        <dbReference type="ARBA" id="ARBA00022679"/>
    </source>
</evidence>
<keyword evidence="5 8" id="KW-0808">Transferase</keyword>
<comment type="caution">
    <text evidence="8">The sequence shown here is derived from an EMBL/GenBank/DDBJ whole genome shotgun (WGS) entry which is preliminary data.</text>
</comment>
<accession>A0A0T5X9C6</accession>
<comment type="subunit">
    <text evidence="3">Homodimer.</text>
</comment>
<dbReference type="AlphaFoldDB" id="A0A0T5X9C6"/>
<comment type="similarity">
    <text evidence="2">Belongs to the class-I pyridoxal-phosphate-dependent aminotransferase family.</text>
</comment>
<reference evidence="9" key="1">
    <citation type="submission" date="2012-09" db="EMBL/GenBank/DDBJ databases">
        <authorList>
            <person name="Weinstock G."/>
            <person name="Sodergren E."/>
            <person name="Clifton S."/>
            <person name="Fulton L."/>
            <person name="Fulton B."/>
            <person name="Courtney L."/>
            <person name="Fronick C."/>
            <person name="Harrison M."/>
            <person name="Strong C."/>
            <person name="Farmer C."/>
            <person name="Delehaunty K."/>
            <person name="Markovic C."/>
            <person name="Hall O."/>
            <person name="Minx P."/>
            <person name="Tomlinson C."/>
            <person name="Mitreva M."/>
            <person name="Nelson J."/>
            <person name="Hou S."/>
            <person name="Wollam A."/>
            <person name="Pepin K.H."/>
            <person name="Johnson M."/>
            <person name="Bhonagiri V."/>
            <person name="Nash W.E."/>
            <person name="Suruliraj S."/>
            <person name="Warren W."/>
            <person name="Chinwalla A."/>
            <person name="Mardis E.R."/>
            <person name="Wilson R.K."/>
        </authorList>
    </citation>
    <scope>NUCLEOTIDE SEQUENCE [LARGE SCALE GENOMIC DNA]</scope>
    <source>
        <strain evidence="9">OS1</strain>
    </source>
</reference>
<keyword evidence="6" id="KW-0663">Pyridoxal phosphate</keyword>
<dbReference type="GO" id="GO:0030170">
    <property type="term" value="F:pyridoxal phosphate binding"/>
    <property type="evidence" value="ECO:0007669"/>
    <property type="project" value="InterPro"/>
</dbReference>
<keyword evidence="4 8" id="KW-0032">Aminotransferase</keyword>
<comment type="cofactor">
    <cofactor evidence="1">
        <name>pyridoxal 5'-phosphate</name>
        <dbReference type="ChEBI" id="CHEBI:597326"/>
    </cofactor>
</comment>
<dbReference type="InterPro" id="IPR015424">
    <property type="entry name" value="PyrdxlP-dep_Trfase"/>
</dbReference>
<evidence type="ECO:0000256" key="4">
    <source>
        <dbReference type="ARBA" id="ARBA00022576"/>
    </source>
</evidence>
<evidence type="ECO:0000256" key="6">
    <source>
        <dbReference type="ARBA" id="ARBA00022898"/>
    </source>
</evidence>
<dbReference type="GO" id="GO:1901605">
    <property type="term" value="P:alpha-amino acid metabolic process"/>
    <property type="evidence" value="ECO:0007669"/>
    <property type="project" value="TreeGrafter"/>
</dbReference>
<dbReference type="FunFam" id="3.40.640.10:FF:000053">
    <property type="entry name" value="Aminotransferase, class I"/>
    <property type="match status" value="1"/>
</dbReference>
<evidence type="ECO:0000256" key="3">
    <source>
        <dbReference type="ARBA" id="ARBA00011738"/>
    </source>
</evidence>
<dbReference type="InterPro" id="IPR050859">
    <property type="entry name" value="Class-I_PLP-dep_aminotransf"/>
</dbReference>
<sequence length="403" mass="45727">MSVWEKLYSEKVSTLRPSPIREMLHVIRQPGMISFAGGNPDPQSFPVDLFYESASILKEQGKDVLQYGTTEGYPPLKSFLCSWLKPRLGRAIAEDELLITTGSTQVVDLLCWAILDKGDLIITEEPTFVGTTLTMHNHGAQFLTIPCDANGMLVDQLPEKIEKALSQGKRIKFIYTIPNFHNPLGCTMSLERRKKLVEIANKYEIPILEDDPYAYIRFEGEDLPTLFSLDQSGLVVHACTFSKILAPGTRVAWAVGNKEIIRKMAIFKQGIDLCSSVVAQALVYEYCRKGHLDSYLPNIVDHYRKKRDNMEECLKKYLPLEEVSWVKPMGGFFYWLEMKNLKTADLYEKALQKKVAFVPGESFYPNQNGGKNCFRMCFTFASPSDMDEGIKRLGEAMKELLKS</sequence>
<evidence type="ECO:0000313" key="8">
    <source>
        <dbReference type="EMBL" id="KRT34989.1"/>
    </source>
</evidence>
<proteinExistence type="inferred from homology"/>
<dbReference type="CDD" id="cd00609">
    <property type="entry name" value="AAT_like"/>
    <property type="match status" value="1"/>
</dbReference>
<dbReference type="EMBL" id="ACJX03000001">
    <property type="protein sequence ID" value="KRT34989.1"/>
    <property type="molecule type" value="Genomic_DNA"/>
</dbReference>
<organism evidence="8 9">
    <name type="scientific">Acetomicrobium hydrogeniformans ATCC BAA-1850</name>
    <dbReference type="NCBI Taxonomy" id="592015"/>
    <lineage>
        <taxon>Bacteria</taxon>
        <taxon>Thermotogati</taxon>
        <taxon>Synergistota</taxon>
        <taxon>Synergistia</taxon>
        <taxon>Synergistales</taxon>
        <taxon>Acetomicrobiaceae</taxon>
        <taxon>Acetomicrobium</taxon>
    </lineage>
</organism>
<feature type="domain" description="Aminotransferase class I/classII large" evidence="7">
    <location>
        <begin position="58"/>
        <end position="393"/>
    </location>
</feature>
<name>A0A0T5X9C6_9BACT</name>
<dbReference type="OrthoDB" id="1360at2"/>
<dbReference type="GO" id="GO:0008483">
    <property type="term" value="F:transaminase activity"/>
    <property type="evidence" value="ECO:0007669"/>
    <property type="project" value="UniProtKB-KW"/>
</dbReference>
<keyword evidence="9" id="KW-1185">Reference proteome</keyword>